<dbReference type="SUPFAM" id="SSF48371">
    <property type="entry name" value="ARM repeat"/>
    <property type="match status" value="1"/>
</dbReference>
<organism evidence="5 6">
    <name type="scientific">Lasius platythorax</name>
    <dbReference type="NCBI Taxonomy" id="488582"/>
    <lineage>
        <taxon>Eukaryota</taxon>
        <taxon>Metazoa</taxon>
        <taxon>Ecdysozoa</taxon>
        <taxon>Arthropoda</taxon>
        <taxon>Hexapoda</taxon>
        <taxon>Insecta</taxon>
        <taxon>Pterygota</taxon>
        <taxon>Neoptera</taxon>
        <taxon>Endopterygota</taxon>
        <taxon>Hymenoptera</taxon>
        <taxon>Apocrita</taxon>
        <taxon>Aculeata</taxon>
        <taxon>Formicoidea</taxon>
        <taxon>Formicidae</taxon>
        <taxon>Formicinae</taxon>
        <taxon>Lasius</taxon>
        <taxon>Lasius</taxon>
    </lineage>
</organism>
<keyword evidence="2" id="KW-0819">tRNA processing</keyword>
<protein>
    <recommendedName>
        <fullName evidence="7">Thyroid adenoma-associated protein</fullName>
    </recommendedName>
</protein>
<dbReference type="InterPro" id="IPR019442">
    <property type="entry name" value="THADA/TRM732_DUF2428"/>
</dbReference>
<dbReference type="Pfam" id="PF10350">
    <property type="entry name" value="DUF2428"/>
    <property type="match status" value="1"/>
</dbReference>
<dbReference type="GO" id="GO:0030488">
    <property type="term" value="P:tRNA methylation"/>
    <property type="evidence" value="ECO:0007669"/>
    <property type="project" value="TreeGrafter"/>
</dbReference>
<evidence type="ECO:0000259" key="4">
    <source>
        <dbReference type="Pfam" id="PF25151"/>
    </source>
</evidence>
<sequence length="1581" mass="184096">MKLDDAFNELQNCQDDIPIFRKLISTVSSHNSDADGNVKECRMILTYIIEIISSNSELGNERVLLAYHAFYALLSTQCDLRCLEDIVMHFQKLDSHDLYFLEKRYIVSDLELFKLLNAYGYLQANRKVMHFEYDALLLMFDVIYRNCMKYTRYSYFAYKVLYVWLKKLKETSDRRFWHECNCIVERKLEAIISSNWSNALNDICKQNAQVFNIYLQIMLQKYKETFIQSSFSHCNSNMSWQNKIKYIMLAEICQLWDIKNIDNANTKKDFLFELCISLTRNSLCCGGTKLYLVILRKLNEDEWKESFGEVMKSIINLWESGEHEDHNALQSLFKYWLEPTIEMYRNILPFLWELCGDLQGYFFRSHLQRAAAKLRIELPETHEIDRYINDKDEIVRLNAFAVLCYRAVDLIDVGNEMDPFFQIKHFLWLNANASTIFMREGIMKYFRILCSNILKVISIKAADVQSISEFMEWLHEYFLDCFEIGSSYQRKIFALNLYRILLSFTNGNSHESCAHHRECLRYIMAIDKHLKTTNSWKFTDKESLFLLLRLVLDSALDIRQLATALILEYFEKDVLSATEKRILYNCAWEHCNSSKFYKIESGAALIKIMAHWLPLNEINKDVASTFSHNEYNNILAYSSYSEFLLYEARCQLAQMKSDILKAIVQNRPFYGVLTALLSVAFRAGPENWILTSQFTEEMLNLLKDAIDFFLSTLSTKATDTVYSSSFAEMGLAIDEKIKTSEIETSNNYDELQLSPAYQVLVSCIWMSLKVSCEIVSEIGMLMQSNAQVKYSIDIIVTVLLKCRHKGVVESAGVAIASLARRLYDRKEYSELPKAYLANLLEEDAGKSLHLTRRGAGLSIMFHRLVVSDNRRDRPTVHFAVRMLLCSLKDFSMTTVREVEPGQDSPWAKRLYFLRTLVVDKEIHAQLVPYMEDICLTCFEYMKSDVWTVRNASLQLYGAVVPRLVGQCSGKSLDGELDFGYGDSVNHFVTHYPTLASRMYTQLRDMLKVQGTSNAALRSYSSVAHILVLLSKLSTNDLADYLVTNVFIKKVKRLLISFLGNPMMYIRQLAAKVYTAFTPISNIFFDLRAIFSKVILTNHDNNMSHGYLLTCGYLNKKCIDNEKNSIRRKFYTYRYDSTSDHGRPWKDQYVLISSVWTDMYYEQQKAAQPCYMLETLFLQESPSLSPMGVFYTSVFYDNLPIIKCIISSQKIQPGFFQFIGLWARLYAMDIKLNIERNCAIDDFEREIIYDVLKSNCTEQSIEFLNGLSHCVPLLEFILKYLISMSNNHCHQLLFDETVTFTLNTIKHASLKSNELEFDKMIEEFKERTDSNMIRVRNSLILAFSKSETLISQVLSYVFDVCMNEKQSARLTAAEYIELALHRQAQLGNSNRLTIMRCCLILLKDEIAEIREIVSTAWQRHAFREHVVDSNTSCRLQHEEITYQRLLSDVIRLELITDNSVDFIQYFTRAVHRDVDFNATIENPFNHEDSTFYREESKFLNMCFLLYDALSDNRDIREDCLDATCAIQAGHFRKLREKAGFSHDDLQVILYLKEMDYLALKRDIVVRQRNSYSQPSALSNLKP</sequence>
<evidence type="ECO:0000256" key="1">
    <source>
        <dbReference type="ARBA" id="ARBA00010409"/>
    </source>
</evidence>
<dbReference type="GO" id="GO:0005829">
    <property type="term" value="C:cytosol"/>
    <property type="evidence" value="ECO:0007669"/>
    <property type="project" value="TreeGrafter"/>
</dbReference>
<dbReference type="InterPro" id="IPR016024">
    <property type="entry name" value="ARM-type_fold"/>
</dbReference>
<dbReference type="EMBL" id="OZ034835">
    <property type="protein sequence ID" value="CAL1676969.1"/>
    <property type="molecule type" value="Genomic_DNA"/>
</dbReference>
<reference evidence="5" key="1">
    <citation type="submission" date="2024-04" db="EMBL/GenBank/DDBJ databases">
        <authorList>
            <consortium name="Molecular Ecology Group"/>
        </authorList>
    </citation>
    <scope>NUCLEOTIDE SEQUENCE</scope>
</reference>
<evidence type="ECO:0000259" key="3">
    <source>
        <dbReference type="Pfam" id="PF10350"/>
    </source>
</evidence>
<dbReference type="Proteomes" id="UP001497644">
    <property type="component" value="Chromosome 12"/>
</dbReference>
<dbReference type="Pfam" id="PF25151">
    <property type="entry name" value="TPR_Trm732_C"/>
    <property type="match status" value="1"/>
</dbReference>
<comment type="similarity">
    <text evidence="1">Belongs to the THADA family.</text>
</comment>
<evidence type="ECO:0000256" key="2">
    <source>
        <dbReference type="ARBA" id="ARBA00022694"/>
    </source>
</evidence>
<dbReference type="InterPro" id="IPR051954">
    <property type="entry name" value="tRNA_methyltransferase_THADA"/>
</dbReference>
<feature type="domain" description="DUF2428" evidence="3">
    <location>
        <begin position="694"/>
        <end position="947"/>
    </location>
</feature>
<keyword evidence="6" id="KW-1185">Reference proteome</keyword>
<dbReference type="InterPro" id="IPR056842">
    <property type="entry name" value="THADA-like_TPR_C"/>
</dbReference>
<evidence type="ECO:0000313" key="6">
    <source>
        <dbReference type="Proteomes" id="UP001497644"/>
    </source>
</evidence>
<evidence type="ECO:0008006" key="7">
    <source>
        <dbReference type="Google" id="ProtNLM"/>
    </source>
</evidence>
<name>A0AAV2NB00_9HYME</name>
<dbReference type="PANTHER" id="PTHR14387">
    <property type="entry name" value="THADA/DEATH RECEPTOR INTERACTING PROTEIN"/>
    <property type="match status" value="1"/>
</dbReference>
<accession>A0AAV2NB00</accession>
<evidence type="ECO:0000313" key="5">
    <source>
        <dbReference type="EMBL" id="CAL1676969.1"/>
    </source>
</evidence>
<feature type="domain" description="tRNA (32-2'-O)-methyltransferase regulator THADA-like C-terminal TPR repeats region" evidence="4">
    <location>
        <begin position="949"/>
        <end position="1111"/>
    </location>
</feature>
<dbReference type="PANTHER" id="PTHR14387:SF0">
    <property type="entry name" value="DUF2428 DOMAIN-CONTAINING PROTEIN"/>
    <property type="match status" value="1"/>
</dbReference>
<gene>
    <name evidence="5" type="ORF">LPLAT_LOCUS3063</name>
</gene>
<proteinExistence type="inferred from homology"/>